<evidence type="ECO:0000256" key="1">
    <source>
        <dbReference type="SAM" id="MobiDB-lite"/>
    </source>
</evidence>
<reference evidence="3" key="3">
    <citation type="submission" date="2023-06" db="EMBL/GenBank/DDBJ databases">
        <authorList>
            <person name="Sun Q."/>
            <person name="Zhou Y."/>
        </authorList>
    </citation>
    <scope>NUCLEOTIDE SEQUENCE</scope>
    <source>
        <strain evidence="3">CGMCC 1.10859</strain>
    </source>
</reference>
<proteinExistence type="predicted"/>
<evidence type="ECO:0000313" key="5">
    <source>
        <dbReference type="Proteomes" id="UP000199541"/>
    </source>
</evidence>
<reference evidence="3" key="1">
    <citation type="journal article" date="2014" name="Int. J. Syst. Evol. Microbiol.">
        <title>Complete genome sequence of Corynebacterium casei LMG S-19264T (=DSM 44701T), isolated from a smear-ripened cheese.</title>
        <authorList>
            <consortium name="US DOE Joint Genome Institute (JGI-PGF)"/>
            <person name="Walter F."/>
            <person name="Albersmeier A."/>
            <person name="Kalinowski J."/>
            <person name="Ruckert C."/>
        </authorList>
    </citation>
    <scope>NUCLEOTIDE SEQUENCE</scope>
    <source>
        <strain evidence="3">CGMCC 1.10859</strain>
    </source>
</reference>
<dbReference type="Proteomes" id="UP000634647">
    <property type="component" value="Unassembled WGS sequence"/>
</dbReference>
<feature type="region of interest" description="Disordered" evidence="1">
    <location>
        <begin position="1"/>
        <end position="35"/>
    </location>
</feature>
<accession>A0AAN4URJ2</accession>
<evidence type="ECO:0000313" key="3">
    <source>
        <dbReference type="EMBL" id="GHE02337.1"/>
    </source>
</evidence>
<organism evidence="3 6">
    <name type="scientific">Allgaiera indica</name>
    <dbReference type="NCBI Taxonomy" id="765699"/>
    <lineage>
        <taxon>Bacteria</taxon>
        <taxon>Pseudomonadati</taxon>
        <taxon>Pseudomonadota</taxon>
        <taxon>Alphaproteobacteria</taxon>
        <taxon>Rhodobacterales</taxon>
        <taxon>Paracoccaceae</taxon>
        <taxon>Allgaiera</taxon>
    </lineage>
</organism>
<dbReference type="EMBL" id="BNAB01000009">
    <property type="protein sequence ID" value="GHE02337.1"/>
    <property type="molecule type" value="Genomic_DNA"/>
</dbReference>
<reference evidence="4 5" key="2">
    <citation type="submission" date="2016-10" db="EMBL/GenBank/DDBJ databases">
        <authorList>
            <person name="Varghese N."/>
            <person name="Submissions S."/>
        </authorList>
    </citation>
    <scope>NUCLEOTIDE SEQUENCE [LARGE SCALE GENOMIC DNA]</scope>
    <source>
        <strain evidence="4 5">DSM 24802</strain>
    </source>
</reference>
<feature type="domain" description="Winged helix" evidence="2">
    <location>
        <begin position="57"/>
        <end position="127"/>
    </location>
</feature>
<name>A0AAN4URJ2_9RHOB</name>
<dbReference type="EMBL" id="FNOB01000013">
    <property type="protein sequence ID" value="SDX31395.1"/>
    <property type="molecule type" value="Genomic_DNA"/>
</dbReference>
<evidence type="ECO:0000313" key="6">
    <source>
        <dbReference type="Proteomes" id="UP000634647"/>
    </source>
</evidence>
<dbReference type="InterPro" id="IPR054382">
    <property type="entry name" value="wHTH_alphaproteobact"/>
</dbReference>
<gene>
    <name evidence="3" type="ORF">GCM10008024_21390</name>
    <name evidence="4" type="ORF">SAMN05444006_113118</name>
</gene>
<sequence>MVSGQEKTPVAPARAPGLDNRSATAAGNPKIAPKNAKRHCAGVRYIVTPSAGDPFRVSVSGRIRWTLDRLRASGPKGCTPITDPAPRWSAYVHSLRELGVEIETITEPHGGDFAGHHARYVLRSKVQEGGAE</sequence>
<dbReference type="Pfam" id="PF22324">
    <property type="entry name" value="HTH_91"/>
    <property type="match status" value="1"/>
</dbReference>
<dbReference type="AlphaFoldDB" id="A0AAN4URJ2"/>
<dbReference type="RefSeq" id="WP_210184791.1">
    <property type="nucleotide sequence ID" value="NZ_BNAB01000009.1"/>
</dbReference>
<dbReference type="Proteomes" id="UP000199541">
    <property type="component" value="Unassembled WGS sequence"/>
</dbReference>
<protein>
    <recommendedName>
        <fullName evidence="2">Winged helix domain-containing protein</fullName>
    </recommendedName>
</protein>
<comment type="caution">
    <text evidence="3">The sequence shown here is derived from an EMBL/GenBank/DDBJ whole genome shotgun (WGS) entry which is preliminary data.</text>
</comment>
<evidence type="ECO:0000313" key="4">
    <source>
        <dbReference type="EMBL" id="SDX31395.1"/>
    </source>
</evidence>
<evidence type="ECO:0000259" key="2">
    <source>
        <dbReference type="Pfam" id="PF22324"/>
    </source>
</evidence>
<keyword evidence="5" id="KW-1185">Reference proteome</keyword>